<proteinExistence type="predicted"/>
<accession>A0ACC2NJM5</accession>
<comment type="caution">
    <text evidence="1">The sequence shown here is derived from an EMBL/GenBank/DDBJ whole genome shotgun (WGS) entry which is preliminary data.</text>
</comment>
<reference evidence="1" key="1">
    <citation type="submission" date="2023-04" db="EMBL/GenBank/DDBJ databases">
        <title>A chromosome-level genome assembly of the parasitoid wasp Eretmocerus hayati.</title>
        <authorList>
            <person name="Zhong Y."/>
            <person name="Liu S."/>
            <person name="Liu Y."/>
        </authorList>
    </citation>
    <scope>NUCLEOTIDE SEQUENCE</scope>
    <source>
        <strain evidence="1">ZJU_SS_LIU_2023</strain>
    </source>
</reference>
<keyword evidence="2" id="KW-1185">Reference proteome</keyword>
<evidence type="ECO:0000313" key="2">
    <source>
        <dbReference type="Proteomes" id="UP001239111"/>
    </source>
</evidence>
<evidence type="ECO:0000313" key="1">
    <source>
        <dbReference type="EMBL" id="KAJ8671098.1"/>
    </source>
</evidence>
<protein>
    <submittedName>
        <fullName evidence="1">Uncharacterized protein</fullName>
    </submittedName>
</protein>
<dbReference type="Proteomes" id="UP001239111">
    <property type="component" value="Chromosome 3"/>
</dbReference>
<name>A0ACC2NJM5_9HYME</name>
<gene>
    <name evidence="1" type="ORF">QAD02_002357</name>
</gene>
<sequence length="108" mass="12424">MARRCDERKDFPDEVLDAVSHVWNAQRPHDLGDVLKAASFTYGPNLMRDLDDSAIGRMTKLLRSDLYKVRDGCNNGGRRCRSKVHARNQAKDLHYWRDPILGGLKAWD</sequence>
<dbReference type="EMBL" id="CM056743">
    <property type="protein sequence ID" value="KAJ8671098.1"/>
    <property type="molecule type" value="Genomic_DNA"/>
</dbReference>
<organism evidence="1 2">
    <name type="scientific">Eretmocerus hayati</name>
    <dbReference type="NCBI Taxonomy" id="131215"/>
    <lineage>
        <taxon>Eukaryota</taxon>
        <taxon>Metazoa</taxon>
        <taxon>Ecdysozoa</taxon>
        <taxon>Arthropoda</taxon>
        <taxon>Hexapoda</taxon>
        <taxon>Insecta</taxon>
        <taxon>Pterygota</taxon>
        <taxon>Neoptera</taxon>
        <taxon>Endopterygota</taxon>
        <taxon>Hymenoptera</taxon>
        <taxon>Apocrita</taxon>
        <taxon>Proctotrupomorpha</taxon>
        <taxon>Chalcidoidea</taxon>
        <taxon>Aphelinidae</taxon>
        <taxon>Aphelininae</taxon>
        <taxon>Eretmocerus</taxon>
    </lineage>
</organism>